<sequence>MTSLSISPVSLCRSIRISMAFSRFVMAAFSSVSADCTVLSADIVFSNSHATGRIVRFQAFSTITRLLPDLPSRQSNQCIETFCSVDERRGGSAYRTDFVRMPDFLNDFFSLSEPQTPVDLLTCRPHLLWINPLFG</sequence>
<keyword evidence="1" id="KW-0732">Signal</keyword>
<dbReference type="Proteomes" id="UP000192140">
    <property type="component" value="Unassembled WGS sequence"/>
</dbReference>
<dbReference type="AlphaFoldDB" id="A0A1S7TXQ2"/>
<proteinExistence type="predicted"/>
<comment type="caution">
    <text evidence="2">The sequence shown here is derived from an EMBL/GenBank/DDBJ whole genome shotgun (WGS) entry which is preliminary data.</text>
</comment>
<reference evidence="2" key="1">
    <citation type="submission" date="2016-01" db="EMBL/GenBank/DDBJ databases">
        <authorList>
            <person name="Regsiter A."/>
            <person name="william w."/>
        </authorList>
    </citation>
    <scope>NUCLEOTIDE SEQUENCE</scope>
    <source>
        <strain evidence="2">NCPPB 1641</strain>
    </source>
</reference>
<evidence type="ECO:0008006" key="4">
    <source>
        <dbReference type="Google" id="ProtNLM"/>
    </source>
</evidence>
<accession>A0A1S7TXQ2</accession>
<dbReference type="EMBL" id="FCNP01000033">
    <property type="protein sequence ID" value="CVI59346.1"/>
    <property type="molecule type" value="Genomic_DNA"/>
</dbReference>
<name>A0A1S7TXQ2_9HYPH</name>
<keyword evidence="3" id="KW-1185">Reference proteome</keyword>
<protein>
    <recommendedName>
        <fullName evidence="4">Secreted protein</fullName>
    </recommendedName>
</protein>
<evidence type="ECO:0000313" key="3">
    <source>
        <dbReference type="Proteomes" id="UP000192140"/>
    </source>
</evidence>
<feature type="signal peptide" evidence="1">
    <location>
        <begin position="1"/>
        <end position="34"/>
    </location>
</feature>
<evidence type="ECO:0000256" key="1">
    <source>
        <dbReference type="SAM" id="SignalP"/>
    </source>
</evidence>
<evidence type="ECO:0000313" key="2">
    <source>
        <dbReference type="EMBL" id="CVI59346.1"/>
    </source>
</evidence>
<organism evidence="2 3">
    <name type="scientific">Agrobacterium deltaense NCPPB 1641</name>
    <dbReference type="NCBI Taxonomy" id="1183425"/>
    <lineage>
        <taxon>Bacteria</taxon>
        <taxon>Pseudomonadati</taxon>
        <taxon>Pseudomonadota</taxon>
        <taxon>Alphaproteobacteria</taxon>
        <taxon>Hyphomicrobiales</taxon>
        <taxon>Rhizobiaceae</taxon>
        <taxon>Rhizobium/Agrobacterium group</taxon>
        <taxon>Agrobacterium</taxon>
    </lineage>
</organism>
<gene>
    <name evidence="2" type="ORF">AGR7A_Lc120497</name>
</gene>
<feature type="chain" id="PRO_5012842791" description="Secreted protein" evidence="1">
    <location>
        <begin position="35"/>
        <end position="135"/>
    </location>
</feature>